<feature type="domain" description="SH3" evidence="6">
    <location>
        <begin position="43"/>
        <end position="112"/>
    </location>
</feature>
<dbReference type="PANTHER" id="PTHR11824">
    <property type="entry name" value="VOLTAGE-DEPENDENT CALCIUM CHANNEL BETA SUBUNIT"/>
    <property type="match status" value="1"/>
</dbReference>
<keyword evidence="8" id="KW-1185">Reference proteome</keyword>
<feature type="compositionally biased region" description="Low complexity" evidence="5">
    <location>
        <begin position="128"/>
        <end position="137"/>
    </location>
</feature>
<dbReference type="Pfam" id="PF12052">
    <property type="entry name" value="VGCC_beta4Aa_N"/>
    <property type="match status" value="1"/>
</dbReference>
<keyword evidence="3" id="KW-0597">Phosphoprotein</keyword>
<feature type="compositionally biased region" description="Polar residues" evidence="5">
    <location>
        <begin position="1"/>
        <end position="14"/>
    </location>
</feature>
<comment type="similarity">
    <text evidence="1">Belongs to the calcium channel beta subunit family.</text>
</comment>
<dbReference type="SMART" id="SM00072">
    <property type="entry name" value="GuKc"/>
    <property type="match status" value="1"/>
</dbReference>
<protein>
    <submittedName>
        <fullName evidence="7">Voltage-dependent L-type calcium channel subunit beta-4</fullName>
    </submittedName>
</protein>
<dbReference type="Gene3D" id="2.30.30.40">
    <property type="entry name" value="SH3 Domains"/>
    <property type="match status" value="1"/>
</dbReference>
<reference evidence="7 8" key="1">
    <citation type="submission" date="2014-04" db="EMBL/GenBank/DDBJ databases">
        <title>Genome evolution of avian class.</title>
        <authorList>
            <person name="Zhang G."/>
            <person name="Li C."/>
        </authorList>
    </citation>
    <scope>NUCLEOTIDE SEQUENCE [LARGE SCALE GENOMIC DNA]</scope>
    <source>
        <strain evidence="7">BGI_N302</strain>
    </source>
</reference>
<proteinExistence type="inferred from homology"/>
<evidence type="ECO:0000313" key="7">
    <source>
        <dbReference type="EMBL" id="KFO60115.1"/>
    </source>
</evidence>
<name>A0A091FEZ4_CORBR</name>
<dbReference type="InterPro" id="IPR046937">
    <property type="entry name" value="CAB1-4_N_A-dom"/>
</dbReference>
<dbReference type="SUPFAM" id="SSF50044">
    <property type="entry name" value="SH3-domain"/>
    <property type="match status" value="1"/>
</dbReference>
<dbReference type="InterPro" id="IPR027417">
    <property type="entry name" value="P-loop_NTPase"/>
</dbReference>
<dbReference type="FunFam" id="3.40.50.300:FF:000432">
    <property type="entry name" value="Voltage-dependent L-type calcium channel subunit beta-1 isoform 1"/>
    <property type="match status" value="1"/>
</dbReference>
<gene>
    <name evidence="7" type="ORF">N302_10952</name>
</gene>
<dbReference type="Gene3D" id="3.40.50.300">
    <property type="entry name" value="P-loop containing nucleotide triphosphate hydrolases"/>
    <property type="match status" value="1"/>
</dbReference>
<evidence type="ECO:0000313" key="8">
    <source>
        <dbReference type="Proteomes" id="UP000052976"/>
    </source>
</evidence>
<evidence type="ECO:0000256" key="3">
    <source>
        <dbReference type="ARBA" id="ARBA00022553"/>
    </source>
</evidence>
<dbReference type="Pfam" id="PF00625">
    <property type="entry name" value="Guanylate_kin"/>
    <property type="match status" value="1"/>
</dbReference>
<dbReference type="SUPFAM" id="SSF52540">
    <property type="entry name" value="P-loop containing nucleoside triphosphate hydrolases"/>
    <property type="match status" value="1"/>
</dbReference>
<dbReference type="PRINTS" id="PR01626">
    <property type="entry name" value="LCACHANNELB"/>
</dbReference>
<dbReference type="Proteomes" id="UP000052976">
    <property type="component" value="Unassembled WGS sequence"/>
</dbReference>
<feature type="non-terminal residue" evidence="7">
    <location>
        <position position="1"/>
    </location>
</feature>
<dbReference type="GO" id="GO:0005245">
    <property type="term" value="F:voltage-gated calcium channel activity"/>
    <property type="evidence" value="ECO:0007669"/>
    <property type="project" value="InterPro"/>
</dbReference>
<dbReference type="PROSITE" id="PS50002">
    <property type="entry name" value="SH3"/>
    <property type="match status" value="1"/>
</dbReference>
<dbReference type="InterPro" id="IPR001452">
    <property type="entry name" value="SH3_domain"/>
</dbReference>
<accession>A0A091FEZ4</accession>
<dbReference type="InterPro" id="IPR036028">
    <property type="entry name" value="SH3-like_dom_sf"/>
</dbReference>
<dbReference type="EMBL" id="KK718918">
    <property type="protein sequence ID" value="KFO60115.1"/>
    <property type="molecule type" value="Genomic_DNA"/>
</dbReference>
<organism evidence="7 8">
    <name type="scientific">Corvus brachyrhynchos</name>
    <name type="common">American crow</name>
    <dbReference type="NCBI Taxonomy" id="85066"/>
    <lineage>
        <taxon>Eukaryota</taxon>
        <taxon>Metazoa</taxon>
        <taxon>Chordata</taxon>
        <taxon>Craniata</taxon>
        <taxon>Vertebrata</taxon>
        <taxon>Euteleostomi</taxon>
        <taxon>Archelosauria</taxon>
        <taxon>Archosauria</taxon>
        <taxon>Dinosauria</taxon>
        <taxon>Saurischia</taxon>
        <taxon>Theropoda</taxon>
        <taxon>Coelurosauria</taxon>
        <taxon>Aves</taxon>
        <taxon>Neognathae</taxon>
        <taxon>Neoaves</taxon>
        <taxon>Telluraves</taxon>
        <taxon>Australaves</taxon>
        <taxon>Passeriformes</taxon>
        <taxon>Corvoidea</taxon>
        <taxon>Corvidae</taxon>
        <taxon>Corvus</taxon>
    </lineage>
</organism>
<feature type="region of interest" description="Disordered" evidence="5">
    <location>
        <begin position="1"/>
        <end position="22"/>
    </location>
</feature>
<sequence length="414" mass="45663">GSADSYTSRPSDSDVSLEEDREAIRQEREQQAAIQLERAKSKPVAFAVKTNVSYCGALDEDVPVPSTAISFDAKDFLHIKEKYNNDWWIGRLVKEGCEIGFIPSPLRLENIRIQQEQKRGRFHGGKSSGNSSSSLGEMVSGTFRATPTATEGGAERNQSALAKGFLVAWMCFNQVLICSSSKTEAKSEHIPPYDVVPSMRPVVLVGPSLKGYEVTDMMQKALFDFLKHRFDGRISITRVTADISLAKRSVLNNPSKRAIIERSNTRSSLAEVQSEIERIFELARSLQLVVLDADTINHPAQLIKTSLAPIIVHVKVSSPKVLQRLIKSRGKSQSKHLNVQLVAADKLAQCPPDMFDVILDENQLEDACEHLAEYLEAYWRATHTSSATPMTPLLGRNLGSTALSPYPAAISGLQ</sequence>
<evidence type="ECO:0000256" key="2">
    <source>
        <dbReference type="ARBA" id="ARBA00022443"/>
    </source>
</evidence>
<dbReference type="CDD" id="cd12043">
    <property type="entry name" value="SH3_CACNB4"/>
    <property type="match status" value="1"/>
</dbReference>
<evidence type="ECO:0000256" key="4">
    <source>
        <dbReference type="PROSITE-ProRule" id="PRU00192"/>
    </source>
</evidence>
<keyword evidence="2 4" id="KW-0728">SH3 domain</keyword>
<dbReference type="InterPro" id="IPR008145">
    <property type="entry name" value="GK/Ca_channel_bsu"/>
</dbReference>
<dbReference type="GO" id="GO:0005891">
    <property type="term" value="C:voltage-gated calcium channel complex"/>
    <property type="evidence" value="ECO:0007669"/>
    <property type="project" value="InterPro"/>
</dbReference>
<evidence type="ECO:0000259" key="6">
    <source>
        <dbReference type="PROSITE" id="PS50002"/>
    </source>
</evidence>
<dbReference type="AlphaFoldDB" id="A0A091FEZ4"/>
<dbReference type="InterPro" id="IPR000584">
    <property type="entry name" value="VDCC_L_bsu"/>
</dbReference>
<evidence type="ECO:0000256" key="5">
    <source>
        <dbReference type="SAM" id="MobiDB-lite"/>
    </source>
</evidence>
<evidence type="ECO:0000256" key="1">
    <source>
        <dbReference type="ARBA" id="ARBA00010836"/>
    </source>
</evidence>
<feature type="region of interest" description="Disordered" evidence="5">
    <location>
        <begin position="117"/>
        <end position="137"/>
    </location>
</feature>
<dbReference type="STRING" id="85066.A0A091FEZ4"/>
<feature type="non-terminal residue" evidence="7">
    <location>
        <position position="414"/>
    </location>
</feature>